<dbReference type="InterPro" id="IPR002347">
    <property type="entry name" value="SDR_fam"/>
</dbReference>
<dbReference type="Gene3D" id="3.40.50.720">
    <property type="entry name" value="NAD(P)-binding Rossmann-like Domain"/>
    <property type="match status" value="1"/>
</dbReference>
<organism evidence="4 5">
    <name type="scientific">Sandarakinorhabdus cyanobacteriorum</name>
    <dbReference type="NCBI Taxonomy" id="1981098"/>
    <lineage>
        <taxon>Bacteria</taxon>
        <taxon>Pseudomonadati</taxon>
        <taxon>Pseudomonadota</taxon>
        <taxon>Alphaproteobacteria</taxon>
        <taxon>Sphingomonadales</taxon>
        <taxon>Sphingosinicellaceae</taxon>
        <taxon>Sandarakinorhabdus</taxon>
    </lineage>
</organism>
<reference evidence="4 5" key="1">
    <citation type="submission" date="2017-07" db="EMBL/GenBank/DDBJ databases">
        <title>Sandarakinorhabdus cyanobacteriorum sp. nov., a novel bacterium isolated from cyanobacterial aggregates in a eutrophic lake.</title>
        <authorList>
            <person name="Cai H."/>
        </authorList>
    </citation>
    <scope>NUCLEOTIDE SEQUENCE [LARGE SCALE GENOMIC DNA]</scope>
    <source>
        <strain evidence="4 5">TH057</strain>
    </source>
</reference>
<protein>
    <recommendedName>
        <fullName evidence="6">Short-chain dehydrogenase</fullName>
    </recommendedName>
</protein>
<dbReference type="GO" id="GO:0016020">
    <property type="term" value="C:membrane"/>
    <property type="evidence" value="ECO:0007669"/>
    <property type="project" value="TreeGrafter"/>
</dbReference>
<dbReference type="PRINTS" id="PR00080">
    <property type="entry name" value="SDRFAMILY"/>
</dbReference>
<sequence>MLGDVRAATLITGASSGIGEELAYRFAQNRDPLVLVALPPDAAALQRVGAKCRELGAAEVHCIEADLSRADSIDAIERELTALGLYPRILVNNAGFGVMTPFASGSEEQQIKSILVNCVALTALSRRFLPGMIARKNGGILNTASTGGMVPGPGMAIYFATKAFVISLTEALEHELRGTGVSVTALCPGPTVTAFLERSGMTNSQMFVSMKAMTASEVAEIGYRAFQRRKTVQIAGVRNWFAMLGLRLMPRRMRLNTIWKLHQPTTAG</sequence>
<keyword evidence="2" id="KW-0560">Oxidoreductase</keyword>
<dbReference type="InterPro" id="IPR036291">
    <property type="entry name" value="NAD(P)-bd_dom_sf"/>
</dbReference>
<dbReference type="PANTHER" id="PTHR44196">
    <property type="entry name" value="DEHYDROGENASE/REDUCTASE SDR FAMILY MEMBER 7B"/>
    <property type="match status" value="1"/>
</dbReference>
<dbReference type="RefSeq" id="WP_094472331.1">
    <property type="nucleotide sequence ID" value="NZ_NOXT01000041.1"/>
</dbReference>
<evidence type="ECO:0000256" key="3">
    <source>
        <dbReference type="RuleBase" id="RU000363"/>
    </source>
</evidence>
<name>A0A255Z5L8_9SPHN</name>
<dbReference type="PRINTS" id="PR00081">
    <property type="entry name" value="GDHRDH"/>
</dbReference>
<proteinExistence type="inferred from homology"/>
<evidence type="ECO:0000313" key="4">
    <source>
        <dbReference type="EMBL" id="OYQ36746.1"/>
    </source>
</evidence>
<dbReference type="EMBL" id="NOXT01000041">
    <property type="protein sequence ID" value="OYQ36746.1"/>
    <property type="molecule type" value="Genomic_DNA"/>
</dbReference>
<dbReference type="OrthoDB" id="9810734at2"/>
<comment type="caution">
    <text evidence="4">The sequence shown here is derived from an EMBL/GenBank/DDBJ whole genome shotgun (WGS) entry which is preliminary data.</text>
</comment>
<dbReference type="SUPFAM" id="SSF51735">
    <property type="entry name" value="NAD(P)-binding Rossmann-fold domains"/>
    <property type="match status" value="1"/>
</dbReference>
<dbReference type="CDD" id="cd05233">
    <property type="entry name" value="SDR_c"/>
    <property type="match status" value="1"/>
</dbReference>
<dbReference type="GO" id="GO:0016491">
    <property type="term" value="F:oxidoreductase activity"/>
    <property type="evidence" value="ECO:0007669"/>
    <property type="project" value="UniProtKB-KW"/>
</dbReference>
<evidence type="ECO:0000313" key="5">
    <source>
        <dbReference type="Proteomes" id="UP000216991"/>
    </source>
</evidence>
<accession>A0A255Z5L8</accession>
<dbReference type="Proteomes" id="UP000216991">
    <property type="component" value="Unassembled WGS sequence"/>
</dbReference>
<comment type="similarity">
    <text evidence="1 3">Belongs to the short-chain dehydrogenases/reductases (SDR) family.</text>
</comment>
<dbReference type="AlphaFoldDB" id="A0A255Z5L8"/>
<dbReference type="PIRSF" id="PIRSF000126">
    <property type="entry name" value="11-beta-HSD1"/>
    <property type="match status" value="1"/>
</dbReference>
<evidence type="ECO:0008006" key="6">
    <source>
        <dbReference type="Google" id="ProtNLM"/>
    </source>
</evidence>
<gene>
    <name evidence="4" type="ORF">CHU93_00845</name>
</gene>
<dbReference type="PANTHER" id="PTHR44196:SF2">
    <property type="entry name" value="SHORT-CHAIN DEHYDROGENASE-RELATED"/>
    <property type="match status" value="1"/>
</dbReference>
<evidence type="ECO:0000256" key="1">
    <source>
        <dbReference type="ARBA" id="ARBA00006484"/>
    </source>
</evidence>
<dbReference type="Pfam" id="PF00106">
    <property type="entry name" value="adh_short"/>
    <property type="match status" value="1"/>
</dbReference>
<keyword evidence="5" id="KW-1185">Reference proteome</keyword>
<evidence type="ECO:0000256" key="2">
    <source>
        <dbReference type="ARBA" id="ARBA00023002"/>
    </source>
</evidence>